<dbReference type="SUPFAM" id="SSF51658">
    <property type="entry name" value="Xylose isomerase-like"/>
    <property type="match status" value="1"/>
</dbReference>
<dbReference type="EMBL" id="BSNG01000001">
    <property type="protein sequence ID" value="GLQ09859.1"/>
    <property type="molecule type" value="Genomic_DNA"/>
</dbReference>
<evidence type="ECO:0000259" key="1">
    <source>
        <dbReference type="Pfam" id="PF01261"/>
    </source>
</evidence>
<organism evidence="2 3">
    <name type="scientific">Devosia yakushimensis</name>
    <dbReference type="NCBI Taxonomy" id="470028"/>
    <lineage>
        <taxon>Bacteria</taxon>
        <taxon>Pseudomonadati</taxon>
        <taxon>Pseudomonadota</taxon>
        <taxon>Alphaproteobacteria</taxon>
        <taxon>Hyphomicrobiales</taxon>
        <taxon>Devosiaceae</taxon>
        <taxon>Devosia</taxon>
    </lineage>
</organism>
<dbReference type="Proteomes" id="UP001161406">
    <property type="component" value="Unassembled WGS sequence"/>
</dbReference>
<dbReference type="RefSeq" id="WP_284389983.1">
    <property type="nucleotide sequence ID" value="NZ_BSNG01000001.1"/>
</dbReference>
<reference evidence="2" key="2">
    <citation type="submission" date="2023-01" db="EMBL/GenBank/DDBJ databases">
        <title>Draft genome sequence of Devosia yakushimensis strain NBRC 103855.</title>
        <authorList>
            <person name="Sun Q."/>
            <person name="Mori K."/>
        </authorList>
    </citation>
    <scope>NUCLEOTIDE SEQUENCE</scope>
    <source>
        <strain evidence="2">NBRC 103855</strain>
    </source>
</reference>
<dbReference type="Pfam" id="PF01261">
    <property type="entry name" value="AP_endonuc_2"/>
    <property type="match status" value="1"/>
</dbReference>
<accession>A0ABQ5UCP2</accession>
<keyword evidence="2" id="KW-0413">Isomerase</keyword>
<feature type="domain" description="Xylose isomerase-like TIM barrel" evidence="1">
    <location>
        <begin position="23"/>
        <end position="242"/>
    </location>
</feature>
<dbReference type="InterPro" id="IPR013022">
    <property type="entry name" value="Xyl_isomerase-like_TIM-brl"/>
</dbReference>
<dbReference type="GO" id="GO:0016853">
    <property type="term" value="F:isomerase activity"/>
    <property type="evidence" value="ECO:0007669"/>
    <property type="project" value="UniProtKB-KW"/>
</dbReference>
<proteinExistence type="predicted"/>
<dbReference type="InterPro" id="IPR050312">
    <property type="entry name" value="IolE/XylAMocC-like"/>
</dbReference>
<dbReference type="PANTHER" id="PTHR12110:SF41">
    <property type="entry name" value="INOSOSE DEHYDRATASE"/>
    <property type="match status" value="1"/>
</dbReference>
<dbReference type="PANTHER" id="PTHR12110">
    <property type="entry name" value="HYDROXYPYRUVATE ISOMERASE"/>
    <property type="match status" value="1"/>
</dbReference>
<gene>
    <name evidence="2" type="ORF">GCM10007913_17910</name>
</gene>
<reference evidence="2" key="1">
    <citation type="journal article" date="2014" name="Int. J. Syst. Evol. Microbiol.">
        <title>Complete genome of a new Firmicutes species belonging to the dominant human colonic microbiota ('Ruminococcus bicirculans') reveals two chromosomes and a selective capacity to utilize plant glucans.</title>
        <authorList>
            <consortium name="NISC Comparative Sequencing Program"/>
            <person name="Wegmann U."/>
            <person name="Louis P."/>
            <person name="Goesmann A."/>
            <person name="Henrissat B."/>
            <person name="Duncan S.H."/>
            <person name="Flint H.J."/>
        </authorList>
    </citation>
    <scope>NUCLEOTIDE SEQUENCE</scope>
    <source>
        <strain evidence="2">NBRC 103855</strain>
    </source>
</reference>
<evidence type="ECO:0000313" key="3">
    <source>
        <dbReference type="Proteomes" id="UP001161406"/>
    </source>
</evidence>
<evidence type="ECO:0000313" key="2">
    <source>
        <dbReference type="EMBL" id="GLQ09859.1"/>
    </source>
</evidence>
<dbReference type="Gene3D" id="3.20.20.150">
    <property type="entry name" value="Divalent-metal-dependent TIM barrel enzymes"/>
    <property type="match status" value="1"/>
</dbReference>
<name>A0ABQ5UCP2_9HYPH</name>
<keyword evidence="3" id="KW-1185">Reference proteome</keyword>
<sequence>MTELSFQLYSARNYPSLEEFLGKLAALGYTQVEGFGGLYGNVADATTLAGNLKKHGLTIPTGHFGPAQVQDTDTTVKTAEILGIKRIYCPHIGAEGRSEDESKWLELAEFLAKAAETYTKEGYGFGWHNHDFEFKPTTSGRTPMEIILETAPKIEWEADVAWIVRGKADPIAWFEKYGDRISAVHVKDIAPAGENTDEDGWADVGYGTLGWDNLINQVKSKTKAQYFVAEHDKPSDPERFATRSIATAKKWK</sequence>
<protein>
    <submittedName>
        <fullName evidence="2">Xylose isomerase</fullName>
    </submittedName>
</protein>
<comment type="caution">
    <text evidence="2">The sequence shown here is derived from an EMBL/GenBank/DDBJ whole genome shotgun (WGS) entry which is preliminary data.</text>
</comment>
<dbReference type="InterPro" id="IPR036237">
    <property type="entry name" value="Xyl_isomerase-like_sf"/>
</dbReference>